<dbReference type="AlphaFoldDB" id="A0A485AQC2"/>
<dbReference type="Proteomes" id="UP000345637">
    <property type="component" value="Unassembled WGS sequence"/>
</dbReference>
<reference evidence="1 2" key="1">
    <citation type="submission" date="2019-03" db="EMBL/GenBank/DDBJ databases">
        <authorList>
            <consortium name="Pathogen Informatics"/>
        </authorList>
    </citation>
    <scope>NUCLEOTIDE SEQUENCE [LARGE SCALE GENOMIC DNA]</scope>
    <source>
        <strain evidence="1 2">NCTC12998</strain>
    </source>
</reference>
<dbReference type="EMBL" id="CAADJE010000021">
    <property type="protein sequence ID" value="VFS63214.1"/>
    <property type="molecule type" value="Genomic_DNA"/>
</dbReference>
<organism evidence="1 2">
    <name type="scientific">Raoultella planticola</name>
    <name type="common">Klebsiella planticola</name>
    <dbReference type="NCBI Taxonomy" id="575"/>
    <lineage>
        <taxon>Bacteria</taxon>
        <taxon>Pseudomonadati</taxon>
        <taxon>Pseudomonadota</taxon>
        <taxon>Gammaproteobacteria</taxon>
        <taxon>Enterobacterales</taxon>
        <taxon>Enterobacteriaceae</taxon>
        <taxon>Klebsiella/Raoultella group</taxon>
        <taxon>Raoultella</taxon>
    </lineage>
</organism>
<dbReference type="InterPro" id="IPR036291">
    <property type="entry name" value="NAD(P)-bd_dom_sf"/>
</dbReference>
<proteinExistence type="predicted"/>
<evidence type="ECO:0000313" key="2">
    <source>
        <dbReference type="Proteomes" id="UP000345637"/>
    </source>
</evidence>
<accession>A0A485AQC2</accession>
<dbReference type="SUPFAM" id="SSF51735">
    <property type="entry name" value="NAD(P)-binding Rossmann-fold domains"/>
    <property type="match status" value="1"/>
</dbReference>
<protein>
    <submittedName>
        <fullName evidence="1">Uncharacterized protein</fullName>
    </submittedName>
</protein>
<name>A0A485AQC2_RAOPL</name>
<dbReference type="Gene3D" id="3.40.50.720">
    <property type="entry name" value="NAD(P)-binding Rossmann-like Domain"/>
    <property type="match status" value="1"/>
</dbReference>
<evidence type="ECO:0000313" key="1">
    <source>
        <dbReference type="EMBL" id="VFS63214.1"/>
    </source>
</evidence>
<gene>
    <name evidence="1" type="ORF">NCTC12998_02178</name>
</gene>
<sequence length="50" mass="5347">MVNPSSSTANATRRVFRGEMRGVDIVIEATGFFTEREKAAVHIHSGGAKG</sequence>